<dbReference type="Gene3D" id="3.30.2020.30">
    <property type="match status" value="1"/>
</dbReference>
<accession>A0A5B9PCV2</accession>
<sequence length="110" mass="12288">MSLHPVELTKTEDRSIVIVWSDDVRHEIPYSALRKACHCAHCNEERINPKPAPPTNQLTVLSAAEARPLDIEVMHPVGNYAYNIHFSDGHSAGIYTFDLLRQIGDAVPKS</sequence>
<evidence type="ECO:0000259" key="3">
    <source>
        <dbReference type="Pfam" id="PF06155"/>
    </source>
</evidence>
<dbReference type="GO" id="GO:0046872">
    <property type="term" value="F:metal ion binding"/>
    <property type="evidence" value="ECO:0007669"/>
    <property type="project" value="UniProtKB-KW"/>
</dbReference>
<dbReference type="PANTHER" id="PTHR35303">
    <property type="entry name" value="OS02G0197800 PROTEIN"/>
    <property type="match status" value="1"/>
</dbReference>
<dbReference type="OrthoDB" id="9794178at2"/>
<reference evidence="4 5" key="1">
    <citation type="submission" date="2019-08" db="EMBL/GenBank/DDBJ databases">
        <title>Deep-cultivation of Planctomycetes and their phenomic and genomic characterization uncovers novel biology.</title>
        <authorList>
            <person name="Wiegand S."/>
            <person name="Jogler M."/>
            <person name="Boedeker C."/>
            <person name="Pinto D."/>
            <person name="Vollmers J."/>
            <person name="Rivas-Marin E."/>
            <person name="Kohn T."/>
            <person name="Peeters S.H."/>
            <person name="Heuer A."/>
            <person name="Rast P."/>
            <person name="Oberbeckmann S."/>
            <person name="Bunk B."/>
            <person name="Jeske O."/>
            <person name="Meyerdierks A."/>
            <person name="Storesund J.E."/>
            <person name="Kallscheuer N."/>
            <person name="Luecker S."/>
            <person name="Lage O.M."/>
            <person name="Pohl T."/>
            <person name="Merkel B.J."/>
            <person name="Hornburger P."/>
            <person name="Mueller R.-W."/>
            <person name="Bruemmer F."/>
            <person name="Labrenz M."/>
            <person name="Spormann A.M."/>
            <person name="Op den Camp H."/>
            <person name="Overmann J."/>
            <person name="Amann R."/>
            <person name="Jetten M.S.M."/>
            <person name="Mascher T."/>
            <person name="Medema M.H."/>
            <person name="Devos D.P."/>
            <person name="Kaster A.-K."/>
            <person name="Ovreas L."/>
            <person name="Rohde M."/>
            <person name="Galperin M.Y."/>
            <person name="Jogler C."/>
        </authorList>
    </citation>
    <scope>NUCLEOTIDE SEQUENCE [LARGE SCALE GENOMIC DNA]</scope>
    <source>
        <strain evidence="4 5">FC18</strain>
    </source>
</reference>
<name>A0A5B9PCV2_9BACT</name>
<proteinExistence type="predicted"/>
<dbReference type="InterPro" id="IPR038492">
    <property type="entry name" value="GBBH-like_N_sf"/>
</dbReference>
<evidence type="ECO:0000313" key="4">
    <source>
        <dbReference type="EMBL" id="QEG24114.1"/>
    </source>
</evidence>
<keyword evidence="2" id="KW-0408">Iron</keyword>
<dbReference type="STRING" id="980251.GCA_001642875_02220"/>
<dbReference type="RefSeq" id="WP_075084648.1">
    <property type="nucleotide sequence ID" value="NZ_CP042912.1"/>
</dbReference>
<dbReference type="Proteomes" id="UP000322214">
    <property type="component" value="Chromosome"/>
</dbReference>
<dbReference type="PANTHER" id="PTHR35303:SF5">
    <property type="entry name" value="OS02G0197800 PROTEIN"/>
    <property type="match status" value="1"/>
</dbReference>
<dbReference type="AlphaFoldDB" id="A0A5B9PCV2"/>
<keyword evidence="5" id="KW-1185">Reference proteome</keyword>
<feature type="domain" description="Gamma-butyrobetaine hydroxylase-like N-terminal" evidence="3">
    <location>
        <begin position="10"/>
        <end position="101"/>
    </location>
</feature>
<protein>
    <recommendedName>
        <fullName evidence="3">Gamma-butyrobetaine hydroxylase-like N-terminal domain-containing protein</fullName>
    </recommendedName>
</protein>
<dbReference type="InterPro" id="IPR010376">
    <property type="entry name" value="GBBH-like_N"/>
</dbReference>
<evidence type="ECO:0000256" key="1">
    <source>
        <dbReference type="ARBA" id="ARBA00022723"/>
    </source>
</evidence>
<keyword evidence="1" id="KW-0479">Metal-binding</keyword>
<dbReference type="Pfam" id="PF06155">
    <property type="entry name" value="GBBH-like_N"/>
    <property type="match status" value="1"/>
</dbReference>
<dbReference type="EMBL" id="CP042912">
    <property type="protein sequence ID" value="QEG24114.1"/>
    <property type="molecule type" value="Genomic_DNA"/>
</dbReference>
<evidence type="ECO:0000313" key="5">
    <source>
        <dbReference type="Proteomes" id="UP000322214"/>
    </source>
</evidence>
<gene>
    <name evidence="4" type="ORF">MFFC18_40300</name>
</gene>
<organism evidence="4 5">
    <name type="scientific">Mariniblastus fucicola</name>
    <dbReference type="NCBI Taxonomy" id="980251"/>
    <lineage>
        <taxon>Bacteria</taxon>
        <taxon>Pseudomonadati</taxon>
        <taxon>Planctomycetota</taxon>
        <taxon>Planctomycetia</taxon>
        <taxon>Pirellulales</taxon>
        <taxon>Pirellulaceae</taxon>
        <taxon>Mariniblastus</taxon>
    </lineage>
</organism>
<dbReference type="KEGG" id="mff:MFFC18_40300"/>
<evidence type="ECO:0000256" key="2">
    <source>
        <dbReference type="ARBA" id="ARBA00023004"/>
    </source>
</evidence>